<protein>
    <submittedName>
        <fullName evidence="2">Uncharacterized protein</fullName>
    </submittedName>
</protein>
<keyword evidence="3" id="KW-1185">Reference proteome</keyword>
<dbReference type="AlphaFoldDB" id="A0A4Y7R4V5"/>
<gene>
    <name evidence="2" type="ORF">FA13DRAFT_1723427</name>
</gene>
<feature type="region of interest" description="Disordered" evidence="1">
    <location>
        <begin position="228"/>
        <end position="352"/>
    </location>
</feature>
<feature type="compositionally biased region" description="Basic and acidic residues" evidence="1">
    <location>
        <begin position="256"/>
        <end position="266"/>
    </location>
</feature>
<dbReference type="Proteomes" id="UP000298030">
    <property type="component" value="Unassembled WGS sequence"/>
</dbReference>
<name>A0A4Y7R4V5_COPMI</name>
<organism evidence="2 3">
    <name type="scientific">Coprinellus micaceus</name>
    <name type="common">Glistening ink-cap mushroom</name>
    <name type="synonym">Coprinus micaceus</name>
    <dbReference type="NCBI Taxonomy" id="71717"/>
    <lineage>
        <taxon>Eukaryota</taxon>
        <taxon>Fungi</taxon>
        <taxon>Dikarya</taxon>
        <taxon>Basidiomycota</taxon>
        <taxon>Agaricomycotina</taxon>
        <taxon>Agaricomycetes</taxon>
        <taxon>Agaricomycetidae</taxon>
        <taxon>Agaricales</taxon>
        <taxon>Agaricineae</taxon>
        <taxon>Psathyrellaceae</taxon>
        <taxon>Coprinellus</taxon>
    </lineage>
</organism>
<sequence>MCLQIGHRLTPVPTNATPPPEFEVFDVNFLIRNATPTSASASQSAPGQHRQSMHNQIPVDFGSTKSIQGDLVFEGSKGTSGIGKICFRALYVLYILQWGIGCPQKHFVQTQGLPFHTIAPQKKPLTDLHSSDFLCSYFFFNGTEGEQRNRTVQRRGRVVYLYLAAPSSFPVLAPRYSPCLKEDNQNFPKRGFKLFITLFNILPKFQDNSVLVQEIERLKHREKTCYNSHPRREDVLASRRARCPFSSASRRHPRRSRPESTAKNEIDFPGTHLQRFKQPASTPGFTGTLAPGISLDPTRRSRGQASNSDNDMEVDEDGLTAQQDRPRSPEPPGKSDQALDVNDEDEQDEQEDLEARLQVVMAGMD</sequence>
<accession>A0A4Y7R4V5</accession>
<comment type="caution">
    <text evidence="2">The sequence shown here is derived from an EMBL/GenBank/DDBJ whole genome shotgun (WGS) entry which is preliminary data.</text>
</comment>
<evidence type="ECO:0000313" key="3">
    <source>
        <dbReference type="Proteomes" id="UP000298030"/>
    </source>
</evidence>
<reference evidence="2 3" key="1">
    <citation type="journal article" date="2019" name="Nat. Ecol. Evol.">
        <title>Megaphylogeny resolves global patterns of mushroom evolution.</title>
        <authorList>
            <person name="Varga T."/>
            <person name="Krizsan K."/>
            <person name="Foldi C."/>
            <person name="Dima B."/>
            <person name="Sanchez-Garcia M."/>
            <person name="Sanchez-Ramirez S."/>
            <person name="Szollosi G.J."/>
            <person name="Szarkandi J.G."/>
            <person name="Papp V."/>
            <person name="Albert L."/>
            <person name="Andreopoulos W."/>
            <person name="Angelini C."/>
            <person name="Antonin V."/>
            <person name="Barry K.W."/>
            <person name="Bougher N.L."/>
            <person name="Buchanan P."/>
            <person name="Buyck B."/>
            <person name="Bense V."/>
            <person name="Catcheside P."/>
            <person name="Chovatia M."/>
            <person name="Cooper J."/>
            <person name="Damon W."/>
            <person name="Desjardin D."/>
            <person name="Finy P."/>
            <person name="Geml J."/>
            <person name="Haridas S."/>
            <person name="Hughes K."/>
            <person name="Justo A."/>
            <person name="Karasinski D."/>
            <person name="Kautmanova I."/>
            <person name="Kiss B."/>
            <person name="Kocsube S."/>
            <person name="Kotiranta H."/>
            <person name="LaButti K.M."/>
            <person name="Lechner B.E."/>
            <person name="Liimatainen K."/>
            <person name="Lipzen A."/>
            <person name="Lukacs Z."/>
            <person name="Mihaltcheva S."/>
            <person name="Morgado L.N."/>
            <person name="Niskanen T."/>
            <person name="Noordeloos M.E."/>
            <person name="Ohm R.A."/>
            <person name="Ortiz-Santana B."/>
            <person name="Ovrebo C."/>
            <person name="Racz N."/>
            <person name="Riley R."/>
            <person name="Savchenko A."/>
            <person name="Shiryaev A."/>
            <person name="Soop K."/>
            <person name="Spirin V."/>
            <person name="Szebenyi C."/>
            <person name="Tomsovsky M."/>
            <person name="Tulloss R.E."/>
            <person name="Uehling J."/>
            <person name="Grigoriev I.V."/>
            <person name="Vagvolgyi C."/>
            <person name="Papp T."/>
            <person name="Martin F.M."/>
            <person name="Miettinen O."/>
            <person name="Hibbett D.S."/>
            <person name="Nagy L.G."/>
        </authorList>
    </citation>
    <scope>NUCLEOTIDE SEQUENCE [LARGE SCALE GENOMIC DNA]</scope>
    <source>
        <strain evidence="2 3">FP101781</strain>
    </source>
</reference>
<evidence type="ECO:0000256" key="1">
    <source>
        <dbReference type="SAM" id="MobiDB-lite"/>
    </source>
</evidence>
<dbReference type="EMBL" id="QPFP01000659">
    <property type="protein sequence ID" value="TEB04035.1"/>
    <property type="molecule type" value="Genomic_DNA"/>
</dbReference>
<evidence type="ECO:0000313" key="2">
    <source>
        <dbReference type="EMBL" id="TEB04035.1"/>
    </source>
</evidence>
<feature type="compositionally biased region" description="Acidic residues" evidence="1">
    <location>
        <begin position="341"/>
        <end position="352"/>
    </location>
</feature>
<proteinExistence type="predicted"/>